<dbReference type="RefSeq" id="WP_153819712.1">
    <property type="nucleotide sequence ID" value="NZ_WJIE01000003.1"/>
</dbReference>
<accession>A0A6N7PLJ7</accession>
<dbReference type="InterPro" id="IPR011990">
    <property type="entry name" value="TPR-like_helical_dom_sf"/>
</dbReference>
<name>A0A6N7PLJ7_9BACT</name>
<evidence type="ECO:0000313" key="3">
    <source>
        <dbReference type="EMBL" id="MRG92898.1"/>
    </source>
</evidence>
<feature type="repeat" description="TPR" evidence="1">
    <location>
        <begin position="446"/>
        <end position="479"/>
    </location>
</feature>
<evidence type="ECO:0000256" key="1">
    <source>
        <dbReference type="PROSITE-ProRule" id="PRU00339"/>
    </source>
</evidence>
<dbReference type="Gene3D" id="1.25.40.10">
    <property type="entry name" value="Tetratricopeptide repeat domain"/>
    <property type="match status" value="1"/>
</dbReference>
<evidence type="ECO:0000256" key="2">
    <source>
        <dbReference type="SAM" id="MobiDB-lite"/>
    </source>
</evidence>
<comment type="caution">
    <text evidence="3">The sequence shown here is derived from an EMBL/GenBank/DDBJ whole genome shotgun (WGS) entry which is preliminary data.</text>
</comment>
<dbReference type="OrthoDB" id="5501700at2"/>
<sequence length="504" mass="54041">MPSEILPTAEGDLGRTPFAHLLVYVLDRELTGALFLREASGVTHAVRLEAGAPVKVRPGDGHALLGQMLVEAGAIDEATLEGALSMHGLLGDALLLAGCVERELLEQTAARQFATRLIRLFSLPPDTTYSYFDGRTDLVDDAAPAATMHPLAVLWAGVRAHATASSMMAATLERVRDVPLRIHPAAAIERFAPAPEEREILDRIRASELSLAELLAAEIAAEETLAWMVYALVITRSLDLGLGTTPLCAEPPAEPPPAAARPVTLARIRLRAASHRMGAAAPDLAGDGERTRAQPRPRKRGRPSAFTLAARRIETPRPMEAASEPPPSAVVETDPSPPNVPRPAEPQPLDTASSESDKAPAVPMPPEGQPDAARPAHALYCLATARLGERDLVGALAACQLAREVDPTQPDYAALAVWIRSLLGGADLRARVAELDALLEARDDHAQALFYRGYLRRRVGDEQGAVQDLRRVLDLDPGHQDAARELHRIALGKPAKRPSGLYRS</sequence>
<dbReference type="SUPFAM" id="SSF160246">
    <property type="entry name" value="EspE N-terminal domain-like"/>
    <property type="match status" value="1"/>
</dbReference>
<protein>
    <submittedName>
        <fullName evidence="3">Uncharacterized protein</fullName>
    </submittedName>
</protein>
<feature type="compositionally biased region" description="Pro residues" evidence="2">
    <location>
        <begin position="335"/>
        <end position="346"/>
    </location>
</feature>
<proteinExistence type="predicted"/>
<dbReference type="InterPro" id="IPR037257">
    <property type="entry name" value="T2SS_E_N_sf"/>
</dbReference>
<dbReference type="SMART" id="SM00028">
    <property type="entry name" value="TPR"/>
    <property type="match status" value="2"/>
</dbReference>
<dbReference type="AlphaFoldDB" id="A0A6N7PLJ7"/>
<evidence type="ECO:0000313" key="4">
    <source>
        <dbReference type="Proteomes" id="UP000440224"/>
    </source>
</evidence>
<feature type="compositionally biased region" description="Basic residues" evidence="2">
    <location>
        <begin position="293"/>
        <end position="302"/>
    </location>
</feature>
<feature type="region of interest" description="Disordered" evidence="2">
    <location>
        <begin position="276"/>
        <end position="371"/>
    </location>
</feature>
<reference evidence="3 4" key="1">
    <citation type="submission" date="2019-10" db="EMBL/GenBank/DDBJ databases">
        <title>A soil myxobacterium in the family Polyangiaceae.</title>
        <authorList>
            <person name="Li Y."/>
            <person name="Wang J."/>
        </authorList>
    </citation>
    <scope>NUCLEOTIDE SEQUENCE [LARGE SCALE GENOMIC DNA]</scope>
    <source>
        <strain evidence="3 4">DSM 14734</strain>
    </source>
</reference>
<organism evidence="3 4">
    <name type="scientific">Polyangium spumosum</name>
    <dbReference type="NCBI Taxonomy" id="889282"/>
    <lineage>
        <taxon>Bacteria</taxon>
        <taxon>Pseudomonadati</taxon>
        <taxon>Myxococcota</taxon>
        <taxon>Polyangia</taxon>
        <taxon>Polyangiales</taxon>
        <taxon>Polyangiaceae</taxon>
        <taxon>Polyangium</taxon>
    </lineage>
</organism>
<dbReference type="InterPro" id="IPR019734">
    <property type="entry name" value="TPR_rpt"/>
</dbReference>
<dbReference type="Proteomes" id="UP000440224">
    <property type="component" value="Unassembled WGS sequence"/>
</dbReference>
<dbReference type="SUPFAM" id="SSF48452">
    <property type="entry name" value="TPR-like"/>
    <property type="match status" value="1"/>
</dbReference>
<keyword evidence="1" id="KW-0802">TPR repeat</keyword>
<gene>
    <name evidence="3" type="ORF">GF068_13300</name>
</gene>
<dbReference type="EMBL" id="WJIE01000003">
    <property type="protein sequence ID" value="MRG92898.1"/>
    <property type="molecule type" value="Genomic_DNA"/>
</dbReference>
<keyword evidence="4" id="KW-1185">Reference proteome</keyword>
<dbReference type="PROSITE" id="PS50005">
    <property type="entry name" value="TPR"/>
    <property type="match status" value="1"/>
</dbReference>